<protein>
    <submittedName>
        <fullName evidence="2">Uncharacterized protein</fullName>
    </submittedName>
</protein>
<comment type="caution">
    <text evidence="2">The sequence shown here is derived from an EMBL/GenBank/DDBJ whole genome shotgun (WGS) entry which is preliminary data.</text>
</comment>
<keyword evidence="3" id="KW-1185">Reference proteome</keyword>
<evidence type="ECO:0000256" key="1">
    <source>
        <dbReference type="SAM" id="SignalP"/>
    </source>
</evidence>
<dbReference type="EMBL" id="CAKLCM010000002">
    <property type="protein sequence ID" value="CAH0526656.1"/>
    <property type="molecule type" value="Genomic_DNA"/>
</dbReference>
<dbReference type="RefSeq" id="WP_237484913.1">
    <property type="nucleotide sequence ID" value="NZ_CAKLCM010000002.1"/>
</dbReference>
<feature type="signal peptide" evidence="1">
    <location>
        <begin position="1"/>
        <end position="18"/>
    </location>
</feature>
<name>A0ABM8ZIK0_9VIBR</name>
<evidence type="ECO:0000313" key="2">
    <source>
        <dbReference type="EMBL" id="CAH0526656.1"/>
    </source>
</evidence>
<accession>A0ABM8ZIK0</accession>
<reference evidence="2" key="1">
    <citation type="submission" date="2021-12" db="EMBL/GenBank/DDBJ databases">
        <authorList>
            <person name="Rodrigo-Torres L."/>
            <person name="Arahal R. D."/>
            <person name="Lucena T."/>
        </authorList>
    </citation>
    <scope>NUCLEOTIDE SEQUENCE</scope>
    <source>
        <strain evidence="2">CECT 8226</strain>
    </source>
</reference>
<keyword evidence="1" id="KW-0732">Signal</keyword>
<proteinExistence type="predicted"/>
<dbReference type="Proteomes" id="UP000838160">
    <property type="component" value="Unassembled WGS sequence"/>
</dbReference>
<gene>
    <name evidence="2" type="ORF">VHP8226_02026</name>
</gene>
<organism evidence="2 3">
    <name type="scientific">Vibrio hippocampi</name>
    <dbReference type="NCBI Taxonomy" id="654686"/>
    <lineage>
        <taxon>Bacteria</taxon>
        <taxon>Pseudomonadati</taxon>
        <taxon>Pseudomonadota</taxon>
        <taxon>Gammaproteobacteria</taxon>
        <taxon>Vibrionales</taxon>
        <taxon>Vibrionaceae</taxon>
        <taxon>Vibrio</taxon>
    </lineage>
</organism>
<feature type="chain" id="PRO_5046490232" evidence="1">
    <location>
        <begin position="19"/>
        <end position="63"/>
    </location>
</feature>
<evidence type="ECO:0000313" key="3">
    <source>
        <dbReference type="Proteomes" id="UP000838160"/>
    </source>
</evidence>
<sequence length="63" mass="6928">MIRLISTMLLLFSAFTYASSGTGGVPNLPCSVDGQYLGSMEITRCNELKSNELKKELKKQVQS</sequence>